<dbReference type="Proteomes" id="UP000694415">
    <property type="component" value="Unplaced"/>
</dbReference>
<feature type="compositionally biased region" description="Basic and acidic residues" evidence="1">
    <location>
        <begin position="53"/>
        <end position="63"/>
    </location>
</feature>
<organism evidence="2 3">
    <name type="scientific">Mus spicilegus</name>
    <name type="common">Mound-building mouse</name>
    <dbReference type="NCBI Taxonomy" id="10103"/>
    <lineage>
        <taxon>Eukaryota</taxon>
        <taxon>Metazoa</taxon>
        <taxon>Chordata</taxon>
        <taxon>Craniata</taxon>
        <taxon>Vertebrata</taxon>
        <taxon>Euteleostomi</taxon>
        <taxon>Mammalia</taxon>
        <taxon>Eutheria</taxon>
        <taxon>Euarchontoglires</taxon>
        <taxon>Glires</taxon>
        <taxon>Rodentia</taxon>
        <taxon>Myomorpha</taxon>
        <taxon>Muroidea</taxon>
        <taxon>Muridae</taxon>
        <taxon>Murinae</taxon>
        <taxon>Mus</taxon>
        <taxon>Mus</taxon>
    </lineage>
</organism>
<protein>
    <submittedName>
        <fullName evidence="2">Uncharacterized protein</fullName>
    </submittedName>
</protein>
<reference evidence="2" key="2">
    <citation type="submission" date="2025-09" db="UniProtKB">
        <authorList>
            <consortium name="Ensembl"/>
        </authorList>
    </citation>
    <scope>IDENTIFICATION</scope>
</reference>
<sequence>MAGQAPLGHGGHMRMLVQLTTPLCLLPSHHPLPESPPRAPELLAQGPVSLLTPEKHPGRCDSL</sequence>
<dbReference type="AlphaFoldDB" id="A0A8C6HQW4"/>
<reference evidence="2" key="1">
    <citation type="submission" date="2025-08" db="UniProtKB">
        <authorList>
            <consortium name="Ensembl"/>
        </authorList>
    </citation>
    <scope>IDENTIFICATION</scope>
</reference>
<feature type="region of interest" description="Disordered" evidence="1">
    <location>
        <begin position="26"/>
        <end position="63"/>
    </location>
</feature>
<dbReference type="Ensembl" id="ENSMSIT00000030921.1">
    <property type="protein sequence ID" value="ENSMSIP00000024503.1"/>
    <property type="gene ID" value="ENSMSIG00000020733.1"/>
</dbReference>
<evidence type="ECO:0000313" key="3">
    <source>
        <dbReference type="Proteomes" id="UP000694415"/>
    </source>
</evidence>
<keyword evidence="3" id="KW-1185">Reference proteome</keyword>
<accession>A0A8C6HQW4</accession>
<evidence type="ECO:0000256" key="1">
    <source>
        <dbReference type="SAM" id="MobiDB-lite"/>
    </source>
</evidence>
<evidence type="ECO:0000313" key="2">
    <source>
        <dbReference type="Ensembl" id="ENSMSIP00000024503.1"/>
    </source>
</evidence>
<proteinExistence type="predicted"/>
<name>A0A8C6HQW4_MUSSI</name>